<dbReference type="InterPro" id="IPR035810">
    <property type="entry name" value="PEBP_euk"/>
</dbReference>
<dbReference type="EMBL" id="GL433847">
    <property type="protein sequence ID" value="EFN54526.1"/>
    <property type="molecule type" value="Genomic_DNA"/>
</dbReference>
<dbReference type="InterPro" id="IPR008914">
    <property type="entry name" value="PEBP"/>
</dbReference>
<evidence type="ECO:0000313" key="2">
    <source>
        <dbReference type="EMBL" id="EFN54526.1"/>
    </source>
</evidence>
<dbReference type="Proteomes" id="UP000008141">
    <property type="component" value="Unassembled WGS sequence"/>
</dbReference>
<protein>
    <recommendedName>
        <fullName evidence="4">Phosphatidylethanolamine-binding protein</fullName>
    </recommendedName>
</protein>
<dbReference type="RefSeq" id="XP_005846628.1">
    <property type="nucleotide sequence ID" value="XM_005846566.1"/>
</dbReference>
<dbReference type="PANTHER" id="PTHR11362:SF82">
    <property type="entry name" value="PHOSPHATIDYLETHANOLAMINE-BINDING PROTEIN 4"/>
    <property type="match status" value="1"/>
</dbReference>
<dbReference type="SUPFAM" id="SSF49777">
    <property type="entry name" value="PEBP-like"/>
    <property type="match status" value="1"/>
</dbReference>
<proteinExistence type="inferred from homology"/>
<dbReference type="InParanoid" id="E1ZHV2"/>
<gene>
    <name evidence="2" type="ORF">CHLNCDRAFT_13754</name>
</gene>
<dbReference type="OrthoDB" id="506124at2759"/>
<organism evidence="3">
    <name type="scientific">Chlorella variabilis</name>
    <name type="common">Green alga</name>
    <dbReference type="NCBI Taxonomy" id="554065"/>
    <lineage>
        <taxon>Eukaryota</taxon>
        <taxon>Viridiplantae</taxon>
        <taxon>Chlorophyta</taxon>
        <taxon>core chlorophytes</taxon>
        <taxon>Trebouxiophyceae</taxon>
        <taxon>Chlorellales</taxon>
        <taxon>Chlorellaceae</taxon>
        <taxon>Chlorella clade</taxon>
        <taxon>Chlorella</taxon>
    </lineage>
</organism>
<sequence length="100" mass="11338">YTLLAVDPDAPSPHSPKHRSWLHWMVVNIPSHDPARGEVAVAYMPPEPAKGKHRILFLLYKQQARVTVRPPSKRQGFQVRAFEKEHHLGSPAAGLFVWAE</sequence>
<dbReference type="PROSITE" id="PS01220">
    <property type="entry name" value="PBP"/>
    <property type="match status" value="1"/>
</dbReference>
<feature type="non-terminal residue" evidence="2">
    <location>
        <position position="100"/>
    </location>
</feature>
<dbReference type="InterPro" id="IPR036610">
    <property type="entry name" value="PEBP-like_sf"/>
</dbReference>
<name>E1ZHV2_CHLVA</name>
<comment type="similarity">
    <text evidence="1">Belongs to the phosphatidylethanolamine-binding protein family.</text>
</comment>
<reference evidence="2 3" key="1">
    <citation type="journal article" date="2010" name="Plant Cell">
        <title>The Chlorella variabilis NC64A genome reveals adaptation to photosymbiosis, coevolution with viruses, and cryptic sex.</title>
        <authorList>
            <person name="Blanc G."/>
            <person name="Duncan G."/>
            <person name="Agarkova I."/>
            <person name="Borodovsky M."/>
            <person name="Gurnon J."/>
            <person name="Kuo A."/>
            <person name="Lindquist E."/>
            <person name="Lucas S."/>
            <person name="Pangilinan J."/>
            <person name="Polle J."/>
            <person name="Salamov A."/>
            <person name="Terry A."/>
            <person name="Yamada T."/>
            <person name="Dunigan D.D."/>
            <person name="Grigoriev I.V."/>
            <person name="Claverie J.M."/>
            <person name="Van Etten J.L."/>
        </authorList>
    </citation>
    <scope>NUCLEOTIDE SEQUENCE [LARGE SCALE GENOMIC DNA]</scope>
    <source>
        <strain evidence="2 3">NC64A</strain>
    </source>
</reference>
<dbReference type="PANTHER" id="PTHR11362">
    <property type="entry name" value="PHOSPHATIDYLETHANOLAMINE-BINDING PROTEIN"/>
    <property type="match status" value="1"/>
</dbReference>
<dbReference type="GeneID" id="17354051"/>
<dbReference type="KEGG" id="cvr:CHLNCDRAFT_13754"/>
<dbReference type="Gene3D" id="3.90.280.10">
    <property type="entry name" value="PEBP-like"/>
    <property type="match status" value="1"/>
</dbReference>
<dbReference type="eggNOG" id="KOG3346">
    <property type="taxonomic scope" value="Eukaryota"/>
</dbReference>
<accession>E1ZHV2</accession>
<dbReference type="Pfam" id="PF01161">
    <property type="entry name" value="PBP"/>
    <property type="match status" value="1"/>
</dbReference>
<dbReference type="OMA" id="AFEKEHH"/>
<evidence type="ECO:0000256" key="1">
    <source>
        <dbReference type="ARBA" id="ARBA00007091"/>
    </source>
</evidence>
<evidence type="ECO:0008006" key="4">
    <source>
        <dbReference type="Google" id="ProtNLM"/>
    </source>
</evidence>
<evidence type="ECO:0000313" key="3">
    <source>
        <dbReference type="Proteomes" id="UP000008141"/>
    </source>
</evidence>
<dbReference type="InterPro" id="IPR001858">
    <property type="entry name" value="Phosphatidylethanolamine-bd_CS"/>
</dbReference>
<dbReference type="CDD" id="cd00866">
    <property type="entry name" value="PEBP_euk"/>
    <property type="match status" value="1"/>
</dbReference>
<keyword evidence="3" id="KW-1185">Reference proteome</keyword>
<dbReference type="AlphaFoldDB" id="E1ZHV2"/>
<dbReference type="STRING" id="554065.E1ZHV2"/>
<feature type="non-terminal residue" evidence="2">
    <location>
        <position position="1"/>
    </location>
</feature>